<organism evidence="2 3">
    <name type="scientific">Stylosanthes scabra</name>
    <dbReference type="NCBI Taxonomy" id="79078"/>
    <lineage>
        <taxon>Eukaryota</taxon>
        <taxon>Viridiplantae</taxon>
        <taxon>Streptophyta</taxon>
        <taxon>Embryophyta</taxon>
        <taxon>Tracheophyta</taxon>
        <taxon>Spermatophyta</taxon>
        <taxon>Magnoliopsida</taxon>
        <taxon>eudicotyledons</taxon>
        <taxon>Gunneridae</taxon>
        <taxon>Pentapetalae</taxon>
        <taxon>rosids</taxon>
        <taxon>fabids</taxon>
        <taxon>Fabales</taxon>
        <taxon>Fabaceae</taxon>
        <taxon>Papilionoideae</taxon>
        <taxon>50 kb inversion clade</taxon>
        <taxon>dalbergioids sensu lato</taxon>
        <taxon>Dalbergieae</taxon>
        <taxon>Pterocarpus clade</taxon>
        <taxon>Stylosanthes</taxon>
    </lineage>
</organism>
<dbReference type="InterPro" id="IPR044718">
    <property type="entry name" value="HOS1"/>
</dbReference>
<dbReference type="Proteomes" id="UP001341840">
    <property type="component" value="Unassembled WGS sequence"/>
</dbReference>
<reference evidence="2 3" key="1">
    <citation type="journal article" date="2023" name="Plants (Basel)">
        <title>Bridging the Gap: Combining Genomics and Transcriptomics Approaches to Understand Stylosanthes scabra, an Orphan Legume from the Brazilian Caatinga.</title>
        <authorList>
            <person name="Ferreira-Neto J.R.C."/>
            <person name="da Silva M.D."/>
            <person name="Binneck E."/>
            <person name="de Melo N.F."/>
            <person name="da Silva R.H."/>
            <person name="de Melo A.L.T.M."/>
            <person name="Pandolfi V."/>
            <person name="Bustamante F.O."/>
            <person name="Brasileiro-Vidal A.C."/>
            <person name="Benko-Iseppon A.M."/>
        </authorList>
    </citation>
    <scope>NUCLEOTIDE SEQUENCE [LARGE SCALE GENOMIC DNA]</scope>
    <source>
        <tissue evidence="2">Leaves</tissue>
    </source>
</reference>
<accession>A0ABU6SMN0</accession>
<gene>
    <name evidence="2" type="ORF">PIB30_063146</name>
</gene>
<protein>
    <submittedName>
        <fullName evidence="2">Uncharacterized protein</fullName>
    </submittedName>
</protein>
<evidence type="ECO:0000313" key="3">
    <source>
        <dbReference type="Proteomes" id="UP001341840"/>
    </source>
</evidence>
<proteinExistence type="predicted"/>
<dbReference type="PANTHER" id="PTHR47358:SF2">
    <property type="entry name" value="E3 UBIQUITIN-PROTEIN LIGASE HOS1"/>
    <property type="match status" value="1"/>
</dbReference>
<dbReference type="EMBL" id="JASCZI010061012">
    <property type="protein sequence ID" value="MED6137233.1"/>
    <property type="molecule type" value="Genomic_DNA"/>
</dbReference>
<dbReference type="PANTHER" id="PTHR47358">
    <property type="entry name" value="E3 UBIQUITIN-PROTEIN LIGASE HOS1"/>
    <property type="match status" value="1"/>
</dbReference>
<sequence length="108" mass="11726">MDRRLNGPATAPSNSGATATARSSSPKLQPNYSSPLVQATLERLASIDLIELWKEAKVEHCRATRDLRSCGMPLYVKNVVNGVISAQFVESQFQRAAIDCVSDFITSA</sequence>
<evidence type="ECO:0000256" key="1">
    <source>
        <dbReference type="SAM" id="MobiDB-lite"/>
    </source>
</evidence>
<keyword evidence="3" id="KW-1185">Reference proteome</keyword>
<feature type="compositionally biased region" description="Polar residues" evidence="1">
    <location>
        <begin position="11"/>
        <end position="32"/>
    </location>
</feature>
<feature type="region of interest" description="Disordered" evidence="1">
    <location>
        <begin position="1"/>
        <end position="32"/>
    </location>
</feature>
<evidence type="ECO:0000313" key="2">
    <source>
        <dbReference type="EMBL" id="MED6137233.1"/>
    </source>
</evidence>
<name>A0ABU6SMN0_9FABA</name>
<comment type="caution">
    <text evidence="2">The sequence shown here is derived from an EMBL/GenBank/DDBJ whole genome shotgun (WGS) entry which is preliminary data.</text>
</comment>